<dbReference type="EMBL" id="FNAN01000001">
    <property type="protein sequence ID" value="SDD51135.1"/>
    <property type="molecule type" value="Genomic_DNA"/>
</dbReference>
<dbReference type="InterPro" id="IPR011041">
    <property type="entry name" value="Quinoprot_gluc/sorb_DH_b-prop"/>
</dbReference>
<feature type="domain" description="ThuA-like" evidence="8">
    <location>
        <begin position="65"/>
        <end position="239"/>
    </location>
</feature>
<feature type="region of interest" description="Disordered" evidence="5">
    <location>
        <begin position="262"/>
        <end position="282"/>
    </location>
</feature>
<dbReference type="SUPFAM" id="SSF50952">
    <property type="entry name" value="Soluble quinoprotein glucose dehydrogenase"/>
    <property type="match status" value="1"/>
</dbReference>
<evidence type="ECO:0000259" key="7">
    <source>
        <dbReference type="Pfam" id="PF00127"/>
    </source>
</evidence>
<dbReference type="AlphaFoldDB" id="A0A1G6VE49"/>
<dbReference type="CDD" id="cd04233">
    <property type="entry name" value="Auracyanin"/>
    <property type="match status" value="1"/>
</dbReference>
<dbReference type="InterPro" id="IPR016024">
    <property type="entry name" value="ARM-type_fold"/>
</dbReference>
<dbReference type="SUPFAM" id="SSF48371">
    <property type="entry name" value="ARM repeat"/>
    <property type="match status" value="1"/>
</dbReference>
<evidence type="ECO:0000259" key="9">
    <source>
        <dbReference type="Pfam" id="PF23500"/>
    </source>
</evidence>
<dbReference type="InterPro" id="IPR011989">
    <property type="entry name" value="ARM-like"/>
</dbReference>
<dbReference type="InterPro" id="IPR055557">
    <property type="entry name" value="DUF7133"/>
</dbReference>
<keyword evidence="4" id="KW-0186">Copper</keyword>
<dbReference type="SUPFAM" id="SSF49899">
    <property type="entry name" value="Concanavalin A-like lectins/glucanases"/>
    <property type="match status" value="1"/>
</dbReference>
<sequence>MKKALLLIFTILLMHGCAQKQRPAQLSATSTQTKSDARRIELLFLGHDSRHHFSEKYFPMLSLPLFQKGINLTYTSDPNALNTENLAHYDGVVIYANHNTITPAQEHALKTFVESGHALIPLHAASFCFQNSDWYIKAVGGQFSSHKYGTFTAPVVKADHPVMQGWKTFETWDETYVHSKLNPDIVVLQERVEGDHHEPWTWVRTQGKGRVFYTAYGHDERTWKQPAFQELVANGIMWAVSDDAKERLKKFNLTKPAYTDANVPNYEKRDPAPKFQQPLSPAESQKLTQVPVDFELKLFASEPDIVKPIAMAWDERGRLFVAETQDYPNEVRDQDGIGKDRIKICEDTDGDGKADKFTVFADNLNIPTSIVFANGGIIVAQAPHFVFLKDTNGDDKADVRENIISGWGKSDTHAGPSNLKYGLDNKIWGVLGYAGFRGTNSGKQLNFSQGIYRFDHDGKNLEYIGRTSNNTWGLGFSEDFEVFISTANGNYSGHFAMPLEYVKRSVADGSGNTVYKLDSHYEMNYLTPALRQVDFHGGFTAAAGHNLYTARNFPKSYWNATAFVCEPTGRLLYQALLKPKGAGFKEKNGFNLLASADEWFSPVHAEVGPDGAVWVADWYSFIIQHNPTPRGFENGKGNAYINPLRDNQHGRIYRVVWKNAKQAPYPKLDKNDAASLVAGLKNDNMFWRTTAQRLIVESKNTSVIPELIKIVNDQSVDEIGLNSPAVHALWTLDGLNAFTGPNEEAYHTLVRAMRHPAAGVRKTAVKLLPRNDKTLSALKWTNSLHDPDLKVRLATVHALTDLPASEEIGRMLYLAGQDSQNAADEYLAQAIFSGVIKHESGFKAAAAKLKDSTLTARIERGLIEETYMLNLWSPPIYPPVISHKELKIKAIITKAQEELSGVVVSQGNRQNGYSLYMQDGKLHWLVRQEGKSYQITSTKKLPDERFNAYATLSDGGKMTLAIEDETPVTGNAAGLFHQPFTPDDIRLGRDLRDGNQVGEYADNARLKGWLDIKSTLHLNQASPNQASPNQASYNQAFPNQAFQGLAAPTPLKGKGTPTTIKLKVIEHEMKFDQKTFTVKPGQKVTIQFTNPDFMQHNLLIVKPGTLEKVGNAADLLAREANAIALNYVPKMPEVLHATELVSPEGNATLVFIAPDKPGDYPFLCTVPGHWRIMNGIMKVQ</sequence>
<dbReference type="Gene3D" id="3.40.50.880">
    <property type="match status" value="1"/>
</dbReference>
<dbReference type="InterPro" id="IPR008972">
    <property type="entry name" value="Cupredoxin"/>
</dbReference>
<proteinExistence type="predicted"/>
<organism evidence="10 11">
    <name type="scientific">Dyadobacter soli</name>
    <dbReference type="NCBI Taxonomy" id="659014"/>
    <lineage>
        <taxon>Bacteria</taxon>
        <taxon>Pseudomonadati</taxon>
        <taxon>Bacteroidota</taxon>
        <taxon>Cytophagia</taxon>
        <taxon>Cytophagales</taxon>
        <taxon>Spirosomataceae</taxon>
        <taxon>Dyadobacter</taxon>
    </lineage>
</organism>
<protein>
    <submittedName>
        <fullName evidence="10">Putative membrane-bound dehydrogenase domain-containing protein</fullName>
    </submittedName>
</protein>
<name>A0A1G6VE49_9BACT</name>
<evidence type="ECO:0000259" key="8">
    <source>
        <dbReference type="Pfam" id="PF06283"/>
    </source>
</evidence>
<keyword evidence="3" id="KW-0249">Electron transport</keyword>
<evidence type="ECO:0000256" key="3">
    <source>
        <dbReference type="ARBA" id="ARBA00022982"/>
    </source>
</evidence>
<dbReference type="InterPro" id="IPR029010">
    <property type="entry name" value="ThuA-like"/>
</dbReference>
<feature type="domain" description="Blue (type 1) copper" evidence="7">
    <location>
        <begin position="1060"/>
        <end position="1180"/>
    </location>
</feature>
<dbReference type="PROSITE" id="PS00196">
    <property type="entry name" value="COPPER_BLUE"/>
    <property type="match status" value="1"/>
</dbReference>
<dbReference type="InterPro" id="IPR000923">
    <property type="entry name" value="BlueCu_1"/>
</dbReference>
<dbReference type="Gene3D" id="2.60.40.420">
    <property type="entry name" value="Cupredoxins - blue copper proteins"/>
    <property type="match status" value="1"/>
</dbReference>
<accession>A0A1G6VE49</accession>
<gene>
    <name evidence="10" type="ORF">SAMN04487996_101202</name>
</gene>
<dbReference type="InterPro" id="IPR013428">
    <property type="entry name" value="Membrane-bound_put_N"/>
</dbReference>
<dbReference type="InterPro" id="IPR013320">
    <property type="entry name" value="ConA-like_dom_sf"/>
</dbReference>
<evidence type="ECO:0000256" key="2">
    <source>
        <dbReference type="ARBA" id="ARBA00022723"/>
    </source>
</evidence>
<dbReference type="RefSeq" id="WP_090146289.1">
    <property type="nucleotide sequence ID" value="NZ_FNAN01000001.1"/>
</dbReference>
<dbReference type="STRING" id="659014.SAMN04487996_101202"/>
<dbReference type="Gene3D" id="1.25.10.10">
    <property type="entry name" value="Leucine-rich Repeat Variant"/>
    <property type="match status" value="1"/>
</dbReference>
<evidence type="ECO:0000313" key="11">
    <source>
        <dbReference type="Proteomes" id="UP000198748"/>
    </source>
</evidence>
<keyword evidence="1" id="KW-0813">Transport</keyword>
<keyword evidence="2" id="KW-0479">Metal-binding</keyword>
<dbReference type="PANTHER" id="PTHR33546">
    <property type="entry name" value="LARGE, MULTIFUNCTIONAL SECRETED PROTEIN-RELATED"/>
    <property type="match status" value="1"/>
</dbReference>
<dbReference type="InterPro" id="IPR011042">
    <property type="entry name" value="6-blade_b-propeller_TolB-like"/>
</dbReference>
<keyword evidence="6" id="KW-0732">Signal</keyword>
<dbReference type="Gene3D" id="2.120.10.30">
    <property type="entry name" value="TolB, C-terminal domain"/>
    <property type="match status" value="1"/>
</dbReference>
<evidence type="ECO:0000256" key="6">
    <source>
        <dbReference type="SAM" id="SignalP"/>
    </source>
</evidence>
<dbReference type="GO" id="GO:0005507">
    <property type="term" value="F:copper ion binding"/>
    <property type="evidence" value="ECO:0007669"/>
    <property type="project" value="InterPro"/>
</dbReference>
<evidence type="ECO:0000313" key="10">
    <source>
        <dbReference type="EMBL" id="SDD51135.1"/>
    </source>
</evidence>
<keyword evidence="11" id="KW-1185">Reference proteome</keyword>
<dbReference type="Pfam" id="PF23500">
    <property type="entry name" value="DUF7133"/>
    <property type="match status" value="1"/>
</dbReference>
<dbReference type="SUPFAM" id="SSF52317">
    <property type="entry name" value="Class I glutamine amidotransferase-like"/>
    <property type="match status" value="1"/>
</dbReference>
<dbReference type="GO" id="GO:0004553">
    <property type="term" value="F:hydrolase activity, hydrolyzing O-glycosyl compounds"/>
    <property type="evidence" value="ECO:0007669"/>
    <property type="project" value="UniProtKB-ARBA"/>
</dbReference>
<reference evidence="11" key="1">
    <citation type="submission" date="2016-10" db="EMBL/GenBank/DDBJ databases">
        <authorList>
            <person name="Varghese N."/>
            <person name="Submissions S."/>
        </authorList>
    </citation>
    <scope>NUCLEOTIDE SEQUENCE [LARGE SCALE GENOMIC DNA]</scope>
    <source>
        <strain evidence="11">DSM 25329</strain>
    </source>
</reference>
<dbReference type="InterPro" id="IPR028871">
    <property type="entry name" value="BlueCu_1_BS"/>
</dbReference>
<dbReference type="PANTHER" id="PTHR33546:SF1">
    <property type="entry name" value="LARGE, MULTIFUNCTIONAL SECRETED PROTEIN"/>
    <property type="match status" value="1"/>
</dbReference>
<dbReference type="SUPFAM" id="SSF49503">
    <property type="entry name" value="Cupredoxins"/>
    <property type="match status" value="1"/>
</dbReference>
<evidence type="ECO:0000256" key="1">
    <source>
        <dbReference type="ARBA" id="ARBA00022448"/>
    </source>
</evidence>
<dbReference type="Pfam" id="PF06283">
    <property type="entry name" value="ThuA"/>
    <property type="match status" value="1"/>
</dbReference>
<dbReference type="GO" id="GO:0005975">
    <property type="term" value="P:carbohydrate metabolic process"/>
    <property type="evidence" value="ECO:0007669"/>
    <property type="project" value="UniProtKB-ARBA"/>
</dbReference>
<evidence type="ECO:0000256" key="5">
    <source>
        <dbReference type="SAM" id="MobiDB-lite"/>
    </source>
</evidence>
<dbReference type="NCBIfam" id="TIGR02604">
    <property type="entry name" value="Piru_Ver_Nterm"/>
    <property type="match status" value="1"/>
</dbReference>
<feature type="chain" id="PRO_5011631876" evidence="6">
    <location>
        <begin position="21"/>
        <end position="1180"/>
    </location>
</feature>
<dbReference type="Pfam" id="PF00127">
    <property type="entry name" value="Copper-bind"/>
    <property type="match status" value="1"/>
</dbReference>
<feature type="signal peptide" evidence="6">
    <location>
        <begin position="1"/>
        <end position="20"/>
    </location>
</feature>
<feature type="domain" description="DUF7133" evidence="9">
    <location>
        <begin position="280"/>
        <end position="658"/>
    </location>
</feature>
<dbReference type="GO" id="GO:0009055">
    <property type="term" value="F:electron transfer activity"/>
    <property type="evidence" value="ECO:0007669"/>
    <property type="project" value="InterPro"/>
</dbReference>
<dbReference type="OrthoDB" id="9808161at2"/>
<evidence type="ECO:0000256" key="4">
    <source>
        <dbReference type="ARBA" id="ARBA00023008"/>
    </source>
</evidence>
<dbReference type="Proteomes" id="UP000198748">
    <property type="component" value="Unassembled WGS sequence"/>
</dbReference>
<dbReference type="InterPro" id="IPR029062">
    <property type="entry name" value="Class_I_gatase-like"/>
</dbReference>